<keyword evidence="2 4" id="KW-0238">DNA-binding</keyword>
<dbReference type="SUPFAM" id="SSF46689">
    <property type="entry name" value="Homeodomain-like"/>
    <property type="match status" value="1"/>
</dbReference>
<evidence type="ECO:0000313" key="7">
    <source>
        <dbReference type="Proteomes" id="UP000265419"/>
    </source>
</evidence>
<proteinExistence type="predicted"/>
<reference evidence="6 7" key="1">
    <citation type="submission" date="2018-07" db="EMBL/GenBank/DDBJ databases">
        <title>Arthrobacter sp. nov., isolated from raw cow's milk with high bacterial count.</title>
        <authorList>
            <person name="Hahne J."/>
            <person name="Isele D."/>
            <person name="Lipski A."/>
        </authorList>
    </citation>
    <scope>NUCLEOTIDE SEQUENCE [LARGE SCALE GENOMIC DNA]</scope>
    <source>
        <strain evidence="6 7">JZ R-35</strain>
    </source>
</reference>
<dbReference type="AlphaFoldDB" id="A0A399J6F3"/>
<keyword evidence="7" id="KW-1185">Reference proteome</keyword>
<protein>
    <submittedName>
        <fullName evidence="6">TetR/AcrR family transcriptional regulator</fullName>
    </submittedName>
</protein>
<dbReference type="InterPro" id="IPR001647">
    <property type="entry name" value="HTH_TetR"/>
</dbReference>
<evidence type="ECO:0000256" key="4">
    <source>
        <dbReference type="PROSITE-ProRule" id="PRU00335"/>
    </source>
</evidence>
<evidence type="ECO:0000256" key="3">
    <source>
        <dbReference type="ARBA" id="ARBA00023163"/>
    </source>
</evidence>
<dbReference type="SUPFAM" id="SSF48498">
    <property type="entry name" value="Tetracyclin repressor-like, C-terminal domain"/>
    <property type="match status" value="1"/>
</dbReference>
<name>A0A399J6F3_9MICC</name>
<sequence>MTAPRRTHAQARAEMNAGILREGRAQLDEVGAAQLSLREIARSLGVASSALYRHVASRDELLTLLIADAYTELADAVDAALAAPGGEVPAGRQHAASGREALFRLGRAMRVWAVAHPRRWALIYGSPVPGYAAPAEGTTEAGTRVMGTFLTLTAGGTAPVSARPSPALGAFLTAAAGELGLNADAPTAVEAVGAWTALIGAISAEVFGQLGPELAPFGAELLERELERTASAFGLG</sequence>
<dbReference type="PANTHER" id="PTHR30055:SF243">
    <property type="entry name" value="HTH-TYPE TRANSCRIPTIONAL REGULATOR RV1816"/>
    <property type="match status" value="1"/>
</dbReference>
<dbReference type="PROSITE" id="PS50977">
    <property type="entry name" value="HTH_TETR_2"/>
    <property type="match status" value="1"/>
</dbReference>
<gene>
    <name evidence="6" type="ORF">DWB68_14795</name>
</gene>
<dbReference type="GO" id="GO:0003700">
    <property type="term" value="F:DNA-binding transcription factor activity"/>
    <property type="evidence" value="ECO:0007669"/>
    <property type="project" value="TreeGrafter"/>
</dbReference>
<evidence type="ECO:0000313" key="6">
    <source>
        <dbReference type="EMBL" id="RII41021.1"/>
    </source>
</evidence>
<dbReference type="InterPro" id="IPR050109">
    <property type="entry name" value="HTH-type_TetR-like_transc_reg"/>
</dbReference>
<comment type="caution">
    <text evidence="6">The sequence shown here is derived from an EMBL/GenBank/DDBJ whole genome shotgun (WGS) entry which is preliminary data.</text>
</comment>
<dbReference type="Pfam" id="PF00440">
    <property type="entry name" value="TetR_N"/>
    <property type="match status" value="1"/>
</dbReference>
<accession>A0A399J6F3</accession>
<organism evidence="6 7">
    <name type="scientific">Galactobacter valiniphilus</name>
    <dbReference type="NCBI Taxonomy" id="2676122"/>
    <lineage>
        <taxon>Bacteria</taxon>
        <taxon>Bacillati</taxon>
        <taxon>Actinomycetota</taxon>
        <taxon>Actinomycetes</taxon>
        <taxon>Micrococcales</taxon>
        <taxon>Micrococcaceae</taxon>
        <taxon>Galactobacter</taxon>
    </lineage>
</organism>
<feature type="domain" description="HTH tetR-type" evidence="5">
    <location>
        <begin position="13"/>
        <end position="73"/>
    </location>
</feature>
<keyword evidence="3" id="KW-0804">Transcription</keyword>
<dbReference type="GO" id="GO:0000976">
    <property type="term" value="F:transcription cis-regulatory region binding"/>
    <property type="evidence" value="ECO:0007669"/>
    <property type="project" value="TreeGrafter"/>
</dbReference>
<dbReference type="Pfam" id="PF13305">
    <property type="entry name" value="TetR_C_33"/>
    <property type="match status" value="1"/>
</dbReference>
<dbReference type="InterPro" id="IPR009057">
    <property type="entry name" value="Homeodomain-like_sf"/>
</dbReference>
<keyword evidence="1" id="KW-0805">Transcription regulation</keyword>
<dbReference type="Proteomes" id="UP000265419">
    <property type="component" value="Unassembled WGS sequence"/>
</dbReference>
<evidence type="ECO:0000256" key="1">
    <source>
        <dbReference type="ARBA" id="ARBA00023015"/>
    </source>
</evidence>
<dbReference type="EMBL" id="QQXK01000040">
    <property type="protein sequence ID" value="RII41021.1"/>
    <property type="molecule type" value="Genomic_DNA"/>
</dbReference>
<feature type="DNA-binding region" description="H-T-H motif" evidence="4">
    <location>
        <begin position="36"/>
        <end position="55"/>
    </location>
</feature>
<evidence type="ECO:0000259" key="5">
    <source>
        <dbReference type="PROSITE" id="PS50977"/>
    </source>
</evidence>
<dbReference type="InterPro" id="IPR036271">
    <property type="entry name" value="Tet_transcr_reg_TetR-rel_C_sf"/>
</dbReference>
<dbReference type="Gene3D" id="1.10.357.10">
    <property type="entry name" value="Tetracycline Repressor, domain 2"/>
    <property type="match status" value="1"/>
</dbReference>
<evidence type="ECO:0000256" key="2">
    <source>
        <dbReference type="ARBA" id="ARBA00023125"/>
    </source>
</evidence>
<dbReference type="InterPro" id="IPR025996">
    <property type="entry name" value="MT1864/Rv1816-like_C"/>
</dbReference>
<dbReference type="PANTHER" id="PTHR30055">
    <property type="entry name" value="HTH-TYPE TRANSCRIPTIONAL REGULATOR RUTR"/>
    <property type="match status" value="1"/>
</dbReference>